<dbReference type="SUPFAM" id="SSF51735">
    <property type="entry name" value="NAD(P)-binding Rossmann-fold domains"/>
    <property type="match status" value="1"/>
</dbReference>
<sequence>MSTQGTFTGKTVYVIGASHGIGEEIARSFAAGGARVLITGRSKERLDAAAERIGHPVQVFEADATRQADVDALFAAADTEIDHLVLAVSGGMVGLGALADLTDEALREGFEGKVFAQLRVLKAALPHLSEHASVTFIGAGSSRAAFPGTVALAAANGALDASVPPLASELAPVRVNAVAPGVIDTAWWHPLGENRDGFMAQQAAATPVGRVGQPHDVAEAVLFLAGNGFTTGVVLDVNGGAALAAGK</sequence>
<organism evidence="3 4">
    <name type="scientific">Catenulispora subtropica</name>
    <dbReference type="NCBI Taxonomy" id="450798"/>
    <lineage>
        <taxon>Bacteria</taxon>
        <taxon>Bacillati</taxon>
        <taxon>Actinomycetota</taxon>
        <taxon>Actinomycetes</taxon>
        <taxon>Catenulisporales</taxon>
        <taxon>Catenulisporaceae</taxon>
        <taxon>Catenulispora</taxon>
    </lineage>
</organism>
<gene>
    <name evidence="3" type="ORF">GCM10009838_04210</name>
</gene>
<dbReference type="RefSeq" id="WP_344655143.1">
    <property type="nucleotide sequence ID" value="NZ_BAAAQM010000001.1"/>
</dbReference>
<proteinExistence type="inferred from homology"/>
<dbReference type="EMBL" id="BAAAQM010000001">
    <property type="protein sequence ID" value="GAA1952217.1"/>
    <property type="molecule type" value="Genomic_DNA"/>
</dbReference>
<evidence type="ECO:0000313" key="4">
    <source>
        <dbReference type="Proteomes" id="UP001499854"/>
    </source>
</evidence>
<dbReference type="PANTHER" id="PTHR43477:SF1">
    <property type="entry name" value="DIHYDROANTICAPSIN 7-DEHYDROGENASE"/>
    <property type="match status" value="1"/>
</dbReference>
<comment type="caution">
    <text evidence="3">The sequence shown here is derived from an EMBL/GenBank/DDBJ whole genome shotgun (WGS) entry which is preliminary data.</text>
</comment>
<dbReference type="InterPro" id="IPR002347">
    <property type="entry name" value="SDR_fam"/>
</dbReference>
<evidence type="ECO:0000313" key="3">
    <source>
        <dbReference type="EMBL" id="GAA1952217.1"/>
    </source>
</evidence>
<protein>
    <submittedName>
        <fullName evidence="3">SDR family oxidoreductase</fullName>
    </submittedName>
</protein>
<dbReference type="PRINTS" id="PR00081">
    <property type="entry name" value="GDHRDH"/>
</dbReference>
<accession>A0ABP5BUG3</accession>
<dbReference type="Gene3D" id="3.40.50.720">
    <property type="entry name" value="NAD(P)-binding Rossmann-like Domain"/>
    <property type="match status" value="1"/>
</dbReference>
<dbReference type="Pfam" id="PF13561">
    <property type="entry name" value="adh_short_C2"/>
    <property type="match status" value="1"/>
</dbReference>
<dbReference type="PANTHER" id="PTHR43477">
    <property type="entry name" value="DIHYDROANTICAPSIN 7-DEHYDROGENASE"/>
    <property type="match status" value="1"/>
</dbReference>
<name>A0ABP5BUG3_9ACTN</name>
<reference evidence="4" key="1">
    <citation type="journal article" date="2019" name="Int. J. Syst. Evol. Microbiol.">
        <title>The Global Catalogue of Microorganisms (GCM) 10K type strain sequencing project: providing services to taxonomists for standard genome sequencing and annotation.</title>
        <authorList>
            <consortium name="The Broad Institute Genomics Platform"/>
            <consortium name="The Broad Institute Genome Sequencing Center for Infectious Disease"/>
            <person name="Wu L."/>
            <person name="Ma J."/>
        </authorList>
    </citation>
    <scope>NUCLEOTIDE SEQUENCE [LARGE SCALE GENOMIC DNA]</scope>
    <source>
        <strain evidence="4">JCM 16013</strain>
    </source>
</reference>
<dbReference type="InterPro" id="IPR036291">
    <property type="entry name" value="NAD(P)-bd_dom_sf"/>
</dbReference>
<comment type="similarity">
    <text evidence="1">Belongs to the short-chain dehydrogenases/reductases (SDR) family.</text>
</comment>
<dbReference type="Proteomes" id="UP001499854">
    <property type="component" value="Unassembled WGS sequence"/>
</dbReference>
<keyword evidence="2" id="KW-0560">Oxidoreductase</keyword>
<evidence type="ECO:0000256" key="1">
    <source>
        <dbReference type="ARBA" id="ARBA00006484"/>
    </source>
</evidence>
<dbReference type="InterPro" id="IPR051122">
    <property type="entry name" value="SDR_DHRS6-like"/>
</dbReference>
<keyword evidence="4" id="KW-1185">Reference proteome</keyword>
<dbReference type="CDD" id="cd05233">
    <property type="entry name" value="SDR_c"/>
    <property type="match status" value="1"/>
</dbReference>
<evidence type="ECO:0000256" key="2">
    <source>
        <dbReference type="ARBA" id="ARBA00023002"/>
    </source>
</evidence>